<feature type="signal peptide" evidence="1">
    <location>
        <begin position="1"/>
        <end position="28"/>
    </location>
</feature>
<feature type="chain" id="PRO_5046121229" evidence="1">
    <location>
        <begin position="29"/>
        <end position="55"/>
    </location>
</feature>
<sequence length="55" mass="5545">MRKARRPAAIAMALALALQLGAAVPAAAADITATAGYENGNSSLNLTQIARYTSG</sequence>
<dbReference type="EMBL" id="JBBMFK010000001">
    <property type="protein sequence ID" value="MEQ2442040.1"/>
    <property type="molecule type" value="Genomic_DNA"/>
</dbReference>
<reference evidence="2 3" key="1">
    <citation type="submission" date="2024-03" db="EMBL/GenBank/DDBJ databases">
        <title>Human intestinal bacterial collection.</title>
        <authorList>
            <person name="Pauvert C."/>
            <person name="Hitch T.C.A."/>
            <person name="Clavel T."/>
        </authorList>
    </citation>
    <scope>NUCLEOTIDE SEQUENCE [LARGE SCALE GENOMIC DNA]</scope>
    <source>
        <strain evidence="2 3">CLA-AP-H29</strain>
    </source>
</reference>
<evidence type="ECO:0000256" key="1">
    <source>
        <dbReference type="SAM" id="SignalP"/>
    </source>
</evidence>
<dbReference type="RefSeq" id="WP_349230711.1">
    <property type="nucleotide sequence ID" value="NZ_JBBMFK010000001.1"/>
</dbReference>
<keyword evidence="1" id="KW-0732">Signal</keyword>
<accession>A0ABV1E407</accession>
<evidence type="ECO:0000313" key="2">
    <source>
        <dbReference type="EMBL" id="MEQ2442040.1"/>
    </source>
</evidence>
<proteinExistence type="predicted"/>
<comment type="caution">
    <text evidence="2">The sequence shown here is derived from an EMBL/GenBank/DDBJ whole genome shotgun (WGS) entry which is preliminary data.</text>
</comment>
<evidence type="ECO:0000313" key="3">
    <source>
        <dbReference type="Proteomes" id="UP001464378"/>
    </source>
</evidence>
<keyword evidence="3" id="KW-1185">Reference proteome</keyword>
<dbReference type="Proteomes" id="UP001464378">
    <property type="component" value="Unassembled WGS sequence"/>
</dbReference>
<protein>
    <submittedName>
        <fullName evidence="2">Uncharacterized protein</fullName>
    </submittedName>
</protein>
<organism evidence="2 3">
    <name type="scientific">Pseudoflavonifractor intestinihominis</name>
    <dbReference type="NCBI Taxonomy" id="3133171"/>
    <lineage>
        <taxon>Bacteria</taxon>
        <taxon>Bacillati</taxon>
        <taxon>Bacillota</taxon>
        <taxon>Clostridia</taxon>
        <taxon>Eubacteriales</taxon>
        <taxon>Oscillospiraceae</taxon>
        <taxon>Pseudoflavonifractor</taxon>
    </lineage>
</organism>
<name>A0ABV1E407_9FIRM</name>
<gene>
    <name evidence="2" type="ORF">WMO64_00990</name>
</gene>